<evidence type="ECO:0000313" key="7">
    <source>
        <dbReference type="EMBL" id="OGX85963.1"/>
    </source>
</evidence>
<dbReference type="PANTHER" id="PTHR30329">
    <property type="entry name" value="STATOR ELEMENT OF FLAGELLAR MOTOR COMPLEX"/>
    <property type="match status" value="1"/>
</dbReference>
<accession>A0A1G1T538</accession>
<evidence type="ECO:0000256" key="4">
    <source>
        <dbReference type="PROSITE-ProRule" id="PRU00473"/>
    </source>
</evidence>
<dbReference type="SUPFAM" id="SSF103088">
    <property type="entry name" value="OmpA-like"/>
    <property type="match status" value="1"/>
</dbReference>
<evidence type="ECO:0000259" key="6">
    <source>
        <dbReference type="PROSITE" id="PS51123"/>
    </source>
</evidence>
<dbReference type="PROSITE" id="PS01068">
    <property type="entry name" value="OMPA_1"/>
    <property type="match status" value="1"/>
</dbReference>
<dbReference type="AlphaFoldDB" id="A0A1G1T538"/>
<dbReference type="CDD" id="cd07185">
    <property type="entry name" value="OmpA_C-like"/>
    <property type="match status" value="1"/>
</dbReference>
<evidence type="ECO:0000313" key="8">
    <source>
        <dbReference type="Proteomes" id="UP000176294"/>
    </source>
</evidence>
<feature type="region of interest" description="Disordered" evidence="5">
    <location>
        <begin position="375"/>
        <end position="441"/>
    </location>
</feature>
<comment type="subcellular location">
    <subcellularLocation>
        <location evidence="1">Cell outer membrane</location>
    </subcellularLocation>
</comment>
<dbReference type="InterPro" id="IPR006665">
    <property type="entry name" value="OmpA-like"/>
</dbReference>
<dbReference type="InterPro" id="IPR036737">
    <property type="entry name" value="OmpA-like_sf"/>
</dbReference>
<dbReference type="PRINTS" id="PR01021">
    <property type="entry name" value="OMPADOMAIN"/>
</dbReference>
<protein>
    <recommendedName>
        <fullName evidence="6">OmpA-like domain-containing protein</fullName>
    </recommendedName>
</protein>
<dbReference type="Proteomes" id="UP000176294">
    <property type="component" value="Unassembled WGS sequence"/>
</dbReference>
<proteinExistence type="predicted"/>
<dbReference type="InterPro" id="IPR050330">
    <property type="entry name" value="Bact_OuterMem_StrucFunc"/>
</dbReference>
<feature type="compositionally biased region" description="Polar residues" evidence="5">
    <location>
        <begin position="380"/>
        <end position="389"/>
    </location>
</feature>
<evidence type="ECO:0000256" key="1">
    <source>
        <dbReference type="ARBA" id="ARBA00004442"/>
    </source>
</evidence>
<dbReference type="PROSITE" id="PS51123">
    <property type="entry name" value="OMPA_2"/>
    <property type="match status" value="1"/>
</dbReference>
<keyword evidence="2 4" id="KW-0472">Membrane</keyword>
<dbReference type="EMBL" id="MDZB01000101">
    <property type="protein sequence ID" value="OGX85963.1"/>
    <property type="molecule type" value="Genomic_DNA"/>
</dbReference>
<gene>
    <name evidence="7" type="ORF">BEN47_14025</name>
</gene>
<feature type="compositionally biased region" description="Basic and acidic residues" evidence="5">
    <location>
        <begin position="401"/>
        <end position="437"/>
    </location>
</feature>
<evidence type="ECO:0000256" key="2">
    <source>
        <dbReference type="ARBA" id="ARBA00023136"/>
    </source>
</evidence>
<feature type="domain" description="OmpA-like" evidence="6">
    <location>
        <begin position="550"/>
        <end position="664"/>
    </location>
</feature>
<dbReference type="STRING" id="1908237.BEN47_14025"/>
<comment type="caution">
    <text evidence="7">The sequence shown here is derived from an EMBL/GenBank/DDBJ whole genome shotgun (WGS) entry which is preliminary data.</text>
</comment>
<reference evidence="7 8" key="1">
    <citation type="submission" date="2016-08" db="EMBL/GenBank/DDBJ databases">
        <title>Hymenobacter coccineus sp. nov., Hymenobacter lapidarius sp. nov. and Hymenobacter glacialis sp. nov., isolated from Antarctic soil.</title>
        <authorList>
            <person name="Sedlacek I."/>
            <person name="Kralova S."/>
            <person name="Kyrova K."/>
            <person name="Maslanova I."/>
            <person name="Stankova E."/>
            <person name="Vrbovska V."/>
            <person name="Nemec M."/>
            <person name="Bartak M."/>
            <person name="Svec P."/>
            <person name="Busse H.-J."/>
            <person name="Pantucek R."/>
        </authorList>
    </citation>
    <scope>NUCLEOTIDE SEQUENCE [LARGE SCALE GENOMIC DNA]</scope>
    <source>
        <strain evidence="7 8">CCM 8643</strain>
    </source>
</reference>
<keyword evidence="8" id="KW-1185">Reference proteome</keyword>
<name>A0A1G1T538_9BACT</name>
<dbReference type="PANTHER" id="PTHR30329:SF21">
    <property type="entry name" value="LIPOPROTEIN YIAD-RELATED"/>
    <property type="match status" value="1"/>
</dbReference>
<evidence type="ECO:0000256" key="3">
    <source>
        <dbReference type="ARBA" id="ARBA00023237"/>
    </source>
</evidence>
<organism evidence="7 8">
    <name type="scientific">Hymenobacter lapidarius</name>
    <dbReference type="NCBI Taxonomy" id="1908237"/>
    <lineage>
        <taxon>Bacteria</taxon>
        <taxon>Pseudomonadati</taxon>
        <taxon>Bacteroidota</taxon>
        <taxon>Cytophagia</taxon>
        <taxon>Cytophagales</taxon>
        <taxon>Hymenobacteraceae</taxon>
        <taxon>Hymenobacter</taxon>
    </lineage>
</organism>
<dbReference type="InterPro" id="IPR006690">
    <property type="entry name" value="OMPA-like_CS"/>
</dbReference>
<keyword evidence="3" id="KW-0998">Cell outer membrane</keyword>
<dbReference type="Gene3D" id="3.30.1330.60">
    <property type="entry name" value="OmpA-like domain"/>
    <property type="match status" value="1"/>
</dbReference>
<dbReference type="InterPro" id="IPR006664">
    <property type="entry name" value="OMP_bac"/>
</dbReference>
<evidence type="ECO:0000256" key="5">
    <source>
        <dbReference type="SAM" id="MobiDB-lite"/>
    </source>
</evidence>
<sequence length="664" mass="73413">MRTERENCCDDAATALCDGDSLRLARALTALAEWSQSAVVPTAPRLALAAIGSRGALLNRVRRLVQRRPAAPTLVEGLLAGALVLGGLGLLGSSVALAGPLTRTAAPAAGPAAFDWQEGSSPTTIQEFAVNAGGVAMGNDARRMSVVRDEFGMNRLMLEEDTVIRTRVIRSKPGRVRDNRRVVVGGSGPGASTFGRTPGTVVITKDKKGRLTDLVVNGQRVETETGKRPGKGTKGKRDEQRVEIIRLMPGDEPEVRGFVHRNDGENQFGREFRRGDEFRTRGFGRQSGPTASVNSQVYGFALRGNGNRAFTMVTPNGAFTGPAGSLRAQQEGLRTQREALRTAESALKEASAVKNLSAEQRKRLNQRLEEVRAQLRKTESAASTSQLRSSGAEGGLPSTEMRLRQEEMRERQEEIREGMEERREEMRDRMRESESARARNGSVEEAVGAELLKDGLIRNRNTFQFRLSAKGLVVDGNEQPQKLLEKYLRLYEATSGRKMGPTNSFVLTRNSDSTTMYAAADKYLLKSLSFDYSSQRTFDPLTLDIYLEPVRSGRSVVLNNLFFDTNKYELKPRSRTELNRLIEFLRQYRDVQIEVSGYTDNVGTPEANLQLSQRRAQSVVDYLSGHGISPNRLRSKGYGDKSPLAANDSEAHRQLNRRIELHIL</sequence>
<dbReference type="Pfam" id="PF00691">
    <property type="entry name" value="OmpA"/>
    <property type="match status" value="1"/>
</dbReference>
<dbReference type="GO" id="GO:0009279">
    <property type="term" value="C:cell outer membrane"/>
    <property type="evidence" value="ECO:0007669"/>
    <property type="project" value="UniProtKB-SubCell"/>
</dbReference>